<gene>
    <name evidence="1" type="ORF">N288_01470</name>
</gene>
<organism evidence="1 2">
    <name type="scientific">Bacillus infantis NRRL B-14911</name>
    <dbReference type="NCBI Taxonomy" id="1367477"/>
    <lineage>
        <taxon>Bacteria</taxon>
        <taxon>Bacillati</taxon>
        <taxon>Bacillota</taxon>
        <taxon>Bacilli</taxon>
        <taxon>Bacillales</taxon>
        <taxon>Bacillaceae</taxon>
        <taxon>Bacillus</taxon>
    </lineage>
</organism>
<dbReference type="AlphaFoldDB" id="U5L4T6"/>
<accession>U5L4T6</accession>
<dbReference type="PATRIC" id="fig|1367477.3.peg.249"/>
<name>U5L4T6_9BACI</name>
<dbReference type="HOGENOM" id="CLU_3324476_0_0_9"/>
<sequence length="38" mass="4521">MAAYFSWLYFIQYMNNVYNKAERAAPEVSPCSHTYILK</sequence>
<dbReference type="KEGG" id="bif:N288_01470"/>
<proteinExistence type="predicted"/>
<dbReference type="EMBL" id="CP006643">
    <property type="protein sequence ID" value="AGX02280.1"/>
    <property type="molecule type" value="Genomic_DNA"/>
</dbReference>
<evidence type="ECO:0000313" key="1">
    <source>
        <dbReference type="EMBL" id="AGX02280.1"/>
    </source>
</evidence>
<keyword evidence="2" id="KW-1185">Reference proteome</keyword>
<dbReference type="Proteomes" id="UP000017805">
    <property type="component" value="Chromosome"/>
</dbReference>
<reference evidence="1 2" key="1">
    <citation type="submission" date="2013-07" db="EMBL/GenBank/DDBJ databases">
        <title>Complete genome sequence of Bacillus infantis NRRL B-14911 that has potential to induce cardiac disease by antigenic mimicry.</title>
        <authorList>
            <person name="Massilamany C."/>
            <person name="Smith T.P.L."/>
            <person name="Loy J.D."/>
            <person name="Barletta R."/>
            <person name="Reddy J."/>
        </authorList>
    </citation>
    <scope>NUCLEOTIDE SEQUENCE [LARGE SCALE GENOMIC DNA]</scope>
    <source>
        <strain evidence="1 2">NRRL B-14911</strain>
    </source>
</reference>
<evidence type="ECO:0000313" key="2">
    <source>
        <dbReference type="Proteomes" id="UP000017805"/>
    </source>
</evidence>
<protein>
    <submittedName>
        <fullName evidence="1">Uncharacterized protein</fullName>
    </submittedName>
</protein>